<accession>A0ACA9PSL7</accession>
<sequence>IKNDETNYLKEETSMNSKGTPQPYSTLKSSEVTTIQRKEIYITCVIPTQKRAVIYPYDGLLGHFKFYLKQRFGWKWERMWYKNEGSERAWTLLNDEDKWKQIKQRVQHRKLPRLE</sequence>
<proteinExistence type="predicted"/>
<evidence type="ECO:0000313" key="2">
    <source>
        <dbReference type="Proteomes" id="UP000789860"/>
    </source>
</evidence>
<dbReference type="Proteomes" id="UP000789860">
    <property type="component" value="Unassembled WGS sequence"/>
</dbReference>
<evidence type="ECO:0000313" key="1">
    <source>
        <dbReference type="EMBL" id="CAG8717741.1"/>
    </source>
</evidence>
<gene>
    <name evidence="1" type="ORF">SCALOS_LOCUS11133</name>
</gene>
<organism evidence="1 2">
    <name type="scientific">Scutellospora calospora</name>
    <dbReference type="NCBI Taxonomy" id="85575"/>
    <lineage>
        <taxon>Eukaryota</taxon>
        <taxon>Fungi</taxon>
        <taxon>Fungi incertae sedis</taxon>
        <taxon>Mucoromycota</taxon>
        <taxon>Glomeromycotina</taxon>
        <taxon>Glomeromycetes</taxon>
        <taxon>Diversisporales</taxon>
        <taxon>Gigasporaceae</taxon>
        <taxon>Scutellospora</taxon>
    </lineage>
</organism>
<keyword evidence="2" id="KW-1185">Reference proteome</keyword>
<comment type="caution">
    <text evidence="1">The sequence shown here is derived from an EMBL/GenBank/DDBJ whole genome shotgun (WGS) entry which is preliminary data.</text>
</comment>
<protein>
    <submittedName>
        <fullName evidence="1">2636_t:CDS:1</fullName>
    </submittedName>
</protein>
<feature type="non-terminal residue" evidence="1">
    <location>
        <position position="115"/>
    </location>
</feature>
<feature type="non-terminal residue" evidence="1">
    <location>
        <position position="1"/>
    </location>
</feature>
<reference evidence="1" key="1">
    <citation type="submission" date="2021-06" db="EMBL/GenBank/DDBJ databases">
        <authorList>
            <person name="Kallberg Y."/>
            <person name="Tangrot J."/>
            <person name="Rosling A."/>
        </authorList>
    </citation>
    <scope>NUCLEOTIDE SEQUENCE</scope>
    <source>
        <strain evidence="1">AU212A</strain>
    </source>
</reference>
<dbReference type="EMBL" id="CAJVPM010046023">
    <property type="protein sequence ID" value="CAG8717741.1"/>
    <property type="molecule type" value="Genomic_DNA"/>
</dbReference>
<name>A0ACA9PSL7_9GLOM</name>